<organism evidence="2 3">
    <name type="scientific">Reyranella soli</name>
    <dbReference type="NCBI Taxonomy" id="1230389"/>
    <lineage>
        <taxon>Bacteria</taxon>
        <taxon>Pseudomonadati</taxon>
        <taxon>Pseudomonadota</taxon>
        <taxon>Alphaproteobacteria</taxon>
        <taxon>Hyphomicrobiales</taxon>
        <taxon>Reyranellaceae</taxon>
        <taxon>Reyranella</taxon>
    </lineage>
</organism>
<comment type="caution">
    <text evidence="2">The sequence shown here is derived from an EMBL/GenBank/DDBJ whole genome shotgun (WGS) entry which is preliminary data.</text>
</comment>
<keyword evidence="1" id="KW-1133">Transmembrane helix</keyword>
<gene>
    <name evidence="2" type="ORF">RSO01_37990</name>
</gene>
<keyword evidence="1" id="KW-0472">Membrane</keyword>
<proteinExistence type="predicted"/>
<evidence type="ECO:0000256" key="1">
    <source>
        <dbReference type="SAM" id="Phobius"/>
    </source>
</evidence>
<dbReference type="Proteomes" id="UP000321058">
    <property type="component" value="Unassembled WGS sequence"/>
</dbReference>
<sequence>MDARQRRPVLKAWQRRILVRLATCIVPETATASAQSIDAMVDAVDGQLQPRPRLQQIAFKLLLLGLGWMTLLPAGWQASLLHLLEAFPIRLVRVGIWGLKTLIYLGYYGQESVQQRINYLPSKLEGNVLLHARRLPGRA</sequence>
<dbReference type="RefSeq" id="WP_147150772.1">
    <property type="nucleotide sequence ID" value="NZ_BKAJ01000068.1"/>
</dbReference>
<dbReference type="EMBL" id="BKAJ01000068">
    <property type="protein sequence ID" value="GEP56633.1"/>
    <property type="molecule type" value="Genomic_DNA"/>
</dbReference>
<protein>
    <submittedName>
        <fullName evidence="2">Uncharacterized protein</fullName>
    </submittedName>
</protein>
<keyword evidence="1" id="KW-0812">Transmembrane</keyword>
<feature type="transmembrane region" description="Helical" evidence="1">
    <location>
        <begin position="88"/>
        <end position="107"/>
    </location>
</feature>
<keyword evidence="3" id="KW-1185">Reference proteome</keyword>
<accession>A0A512NCF5</accession>
<evidence type="ECO:0000313" key="2">
    <source>
        <dbReference type="EMBL" id="GEP56633.1"/>
    </source>
</evidence>
<dbReference type="AlphaFoldDB" id="A0A512NCF5"/>
<name>A0A512NCF5_9HYPH</name>
<reference evidence="2 3" key="1">
    <citation type="submission" date="2019-07" db="EMBL/GenBank/DDBJ databases">
        <title>Whole genome shotgun sequence of Reyranella soli NBRC 108950.</title>
        <authorList>
            <person name="Hosoyama A."/>
            <person name="Uohara A."/>
            <person name="Ohji S."/>
            <person name="Ichikawa N."/>
        </authorList>
    </citation>
    <scope>NUCLEOTIDE SEQUENCE [LARGE SCALE GENOMIC DNA]</scope>
    <source>
        <strain evidence="2 3">NBRC 108950</strain>
    </source>
</reference>
<feature type="transmembrane region" description="Helical" evidence="1">
    <location>
        <begin position="57"/>
        <end position="76"/>
    </location>
</feature>
<evidence type="ECO:0000313" key="3">
    <source>
        <dbReference type="Proteomes" id="UP000321058"/>
    </source>
</evidence>